<dbReference type="SUPFAM" id="SSF54197">
    <property type="entry name" value="HIT-like"/>
    <property type="match status" value="1"/>
</dbReference>
<dbReference type="Proteomes" id="UP000229641">
    <property type="component" value="Unassembled WGS sequence"/>
</dbReference>
<dbReference type="Gene3D" id="3.30.428.10">
    <property type="entry name" value="HIT-like"/>
    <property type="match status" value="1"/>
</dbReference>
<dbReference type="GO" id="GO:0000166">
    <property type="term" value="F:nucleotide binding"/>
    <property type="evidence" value="ECO:0007669"/>
    <property type="project" value="UniProtKB-KW"/>
</dbReference>
<dbReference type="PROSITE" id="PS51084">
    <property type="entry name" value="HIT_2"/>
    <property type="match status" value="1"/>
</dbReference>
<dbReference type="InterPro" id="IPR052908">
    <property type="entry name" value="AP-4-A_phosphorylase"/>
</dbReference>
<evidence type="ECO:0000256" key="4">
    <source>
        <dbReference type="PROSITE-ProRule" id="PRU00464"/>
    </source>
</evidence>
<sequence>MDKLWAPWRINYIKKAPKQKQCIFCLAKKITSRAKIKQKDKKNLVLFRGKHCFAMLNLFPYNNGHILISPYRHLSNIAALTDAEILDLFKTISLMTRVLDKIIKPQAYNIGLNAGKTAGAGIPGHIHLHIVPRWQADTNFITVISNTRVISQSLEELHKLISRELSILLGKANGNYGIASQQ</sequence>
<evidence type="ECO:0000313" key="6">
    <source>
        <dbReference type="EMBL" id="PIQ89967.1"/>
    </source>
</evidence>
<evidence type="ECO:0000313" key="7">
    <source>
        <dbReference type="Proteomes" id="UP000229641"/>
    </source>
</evidence>
<feature type="active site" description="Tele-AMP-histidine intermediate" evidence="2">
    <location>
        <position position="127"/>
    </location>
</feature>
<evidence type="ECO:0000256" key="3">
    <source>
        <dbReference type="PIRSR" id="PIRSR639383-2"/>
    </source>
</evidence>
<proteinExistence type="predicted"/>
<dbReference type="CDD" id="cd01275">
    <property type="entry name" value="FHIT"/>
    <property type="match status" value="1"/>
</dbReference>
<dbReference type="Pfam" id="PF01230">
    <property type="entry name" value="HIT"/>
    <property type="match status" value="1"/>
</dbReference>
<dbReference type="InterPro" id="IPR036265">
    <property type="entry name" value="HIT-like_sf"/>
</dbReference>
<evidence type="ECO:0000256" key="1">
    <source>
        <dbReference type="ARBA" id="ARBA00022741"/>
    </source>
</evidence>
<name>A0A2H0M005_9BACT</name>
<dbReference type="InterPro" id="IPR011146">
    <property type="entry name" value="HIT-like"/>
</dbReference>
<reference evidence="6 7" key="1">
    <citation type="submission" date="2017-09" db="EMBL/GenBank/DDBJ databases">
        <title>Depth-based differentiation of microbial function through sediment-hosted aquifers and enrichment of novel symbionts in the deep terrestrial subsurface.</title>
        <authorList>
            <person name="Probst A.J."/>
            <person name="Ladd B."/>
            <person name="Jarett J.K."/>
            <person name="Geller-Mcgrath D.E."/>
            <person name="Sieber C.M."/>
            <person name="Emerson J.B."/>
            <person name="Anantharaman K."/>
            <person name="Thomas B.C."/>
            <person name="Malmstrom R."/>
            <person name="Stieglmeier M."/>
            <person name="Klingl A."/>
            <person name="Woyke T."/>
            <person name="Ryan C.M."/>
            <person name="Banfield J.F."/>
        </authorList>
    </citation>
    <scope>NUCLEOTIDE SEQUENCE [LARGE SCALE GENOMIC DNA]</scope>
    <source>
        <strain evidence="6">CG11_big_fil_rev_8_21_14_0_20_42_13</strain>
    </source>
</reference>
<dbReference type="GO" id="GO:0016787">
    <property type="term" value="F:hydrolase activity"/>
    <property type="evidence" value="ECO:0007669"/>
    <property type="project" value="UniProtKB-KW"/>
</dbReference>
<dbReference type="PANTHER" id="PTHR42997:SF1">
    <property type="entry name" value="AP-4-A PHOSPHORYLASE"/>
    <property type="match status" value="1"/>
</dbReference>
<evidence type="ECO:0000259" key="5">
    <source>
        <dbReference type="PROSITE" id="PS51084"/>
    </source>
</evidence>
<feature type="binding site" evidence="3">
    <location>
        <position position="57"/>
    </location>
    <ligand>
        <name>substrate</name>
    </ligand>
</feature>
<feature type="domain" description="HIT" evidence="5">
    <location>
        <begin position="32"/>
        <end position="140"/>
    </location>
</feature>
<keyword evidence="1" id="KW-0547">Nucleotide-binding</keyword>
<accession>A0A2H0M005</accession>
<organism evidence="6 7">
    <name type="scientific">Candidatus Ghiorseimicrobium undicola</name>
    <dbReference type="NCBI Taxonomy" id="1974746"/>
    <lineage>
        <taxon>Bacteria</taxon>
        <taxon>Pseudomonadati</taxon>
        <taxon>Candidatus Omnitrophota</taxon>
        <taxon>Candidatus Ghiorseimicrobium</taxon>
    </lineage>
</organism>
<protein>
    <submittedName>
        <fullName evidence="6">HIT family hydrolase</fullName>
    </submittedName>
</protein>
<comment type="caution">
    <text evidence="6">The sequence shown here is derived from an EMBL/GenBank/DDBJ whole genome shotgun (WGS) entry which is preliminary data.</text>
</comment>
<dbReference type="PANTHER" id="PTHR42997">
    <property type="entry name" value="HIT FAMILY HYDROLASE"/>
    <property type="match status" value="1"/>
</dbReference>
<evidence type="ECO:0000256" key="2">
    <source>
        <dbReference type="PIRSR" id="PIRSR639383-1"/>
    </source>
</evidence>
<feature type="short sequence motif" description="Histidine triad motif" evidence="4">
    <location>
        <begin position="125"/>
        <end position="129"/>
    </location>
</feature>
<dbReference type="AlphaFoldDB" id="A0A2H0M005"/>
<dbReference type="EMBL" id="PCWA01000007">
    <property type="protein sequence ID" value="PIQ89967.1"/>
    <property type="molecule type" value="Genomic_DNA"/>
</dbReference>
<feature type="binding site" evidence="3">
    <location>
        <position position="129"/>
    </location>
    <ligand>
        <name>substrate</name>
    </ligand>
</feature>
<keyword evidence="6" id="KW-0378">Hydrolase</keyword>
<dbReference type="InterPro" id="IPR039383">
    <property type="entry name" value="FHIT"/>
</dbReference>
<gene>
    <name evidence="6" type="ORF">COV72_00200</name>
</gene>